<protein>
    <recommendedName>
        <fullName evidence="11">Arginine--tRNA ligase</fullName>
        <ecNumber evidence="11">6.1.1.19</ecNumber>
    </recommendedName>
    <alternativeName>
        <fullName evidence="11">Arginyl-tRNA synthetase</fullName>
        <shortName evidence="11">ArgRS</shortName>
    </alternativeName>
</protein>
<evidence type="ECO:0000259" key="14">
    <source>
        <dbReference type="SMART" id="SM01016"/>
    </source>
</evidence>
<evidence type="ECO:0000256" key="6">
    <source>
        <dbReference type="ARBA" id="ARBA00022741"/>
    </source>
</evidence>
<dbReference type="Proteomes" id="UP000186469">
    <property type="component" value="Unassembled WGS sequence"/>
</dbReference>
<dbReference type="Pfam" id="PF05746">
    <property type="entry name" value="DALR_1"/>
    <property type="match status" value="1"/>
</dbReference>
<evidence type="ECO:0000256" key="11">
    <source>
        <dbReference type="HAMAP-Rule" id="MF_00123"/>
    </source>
</evidence>
<dbReference type="AlphaFoldDB" id="A0A1M7T684"/>
<dbReference type="SUPFAM" id="SSF55190">
    <property type="entry name" value="Arginyl-tRNA synthetase (ArgRS), N-terminal 'additional' domain"/>
    <property type="match status" value="1"/>
</dbReference>
<evidence type="ECO:0000313" key="15">
    <source>
        <dbReference type="EMBL" id="SHN66216.1"/>
    </source>
</evidence>
<dbReference type="SMART" id="SM01016">
    <property type="entry name" value="Arg_tRNA_synt_N"/>
    <property type="match status" value="1"/>
</dbReference>
<dbReference type="PANTHER" id="PTHR11956">
    <property type="entry name" value="ARGINYL-TRNA SYNTHETASE"/>
    <property type="match status" value="1"/>
</dbReference>
<dbReference type="HAMAP" id="MF_00123">
    <property type="entry name" value="Arg_tRNA_synth"/>
    <property type="match status" value="1"/>
</dbReference>
<dbReference type="InterPro" id="IPR001412">
    <property type="entry name" value="aa-tRNA-synth_I_CS"/>
</dbReference>
<dbReference type="Gene3D" id="1.10.730.10">
    <property type="entry name" value="Isoleucyl-tRNA Synthetase, Domain 1"/>
    <property type="match status" value="1"/>
</dbReference>
<evidence type="ECO:0000256" key="4">
    <source>
        <dbReference type="ARBA" id="ARBA00022490"/>
    </source>
</evidence>
<dbReference type="PRINTS" id="PR01038">
    <property type="entry name" value="TRNASYNTHARG"/>
</dbReference>
<dbReference type="InterPro" id="IPR008909">
    <property type="entry name" value="DALR_anticod-bd"/>
</dbReference>
<dbReference type="SUPFAM" id="SSF47323">
    <property type="entry name" value="Anticodon-binding domain of a subclass of class I aminoacyl-tRNA synthetases"/>
    <property type="match status" value="1"/>
</dbReference>
<dbReference type="CDD" id="cd00671">
    <property type="entry name" value="ArgRS_core"/>
    <property type="match status" value="1"/>
</dbReference>
<dbReference type="GO" id="GO:0006420">
    <property type="term" value="P:arginyl-tRNA aminoacylation"/>
    <property type="evidence" value="ECO:0007669"/>
    <property type="project" value="UniProtKB-UniRule"/>
</dbReference>
<evidence type="ECO:0000313" key="16">
    <source>
        <dbReference type="Proteomes" id="UP000186469"/>
    </source>
</evidence>
<keyword evidence="16" id="KW-1185">Reference proteome</keyword>
<dbReference type="Gene3D" id="3.40.50.620">
    <property type="entry name" value="HUPs"/>
    <property type="match status" value="1"/>
</dbReference>
<dbReference type="InterPro" id="IPR005148">
    <property type="entry name" value="Arg-tRNA-synth_N"/>
</dbReference>
<dbReference type="PROSITE" id="PS00178">
    <property type="entry name" value="AA_TRNA_LIGASE_I"/>
    <property type="match status" value="1"/>
</dbReference>
<keyword evidence="6 11" id="KW-0547">Nucleotide-binding</keyword>
<evidence type="ECO:0000256" key="3">
    <source>
        <dbReference type="ARBA" id="ARBA00011245"/>
    </source>
</evidence>
<comment type="subunit">
    <text evidence="3 11">Monomer.</text>
</comment>
<evidence type="ECO:0000256" key="9">
    <source>
        <dbReference type="ARBA" id="ARBA00023146"/>
    </source>
</evidence>
<dbReference type="GO" id="GO:0005524">
    <property type="term" value="F:ATP binding"/>
    <property type="evidence" value="ECO:0007669"/>
    <property type="project" value="UniProtKB-UniRule"/>
</dbReference>
<sequence length="568" mass="64436">MKMNNDNKLCLNENMRTYSYKDHLLLKLQELVANLGYNWSDKITLEAPKDEKFGDLALNIAMVLAKEAKQAPRTLATLFVEKIKEVEPEIENIDIAGPGFLNIKFKPSFWQSFIARVQAEKDGYGRSDYGRNRKFQVEFVSANPTGPLHIGHGRGAAVGDSLARVLRFSGFNVESEYYINDAGRQMRLLGTSVYVRILELAGKNPELPEDWYKGEYIIDLAKELLDKQPEILELERNKAEDLCFEYAKDSILAGIKQDLIDFRVFHDIWFSELSLVSSGAVKKALDELKTRDEAYEKDGALWFRSTKYGDEKDRVLVKNDGSLTYFASDIAYHHNKYERGFEFIVDVWGADHHGYIPRMKAAVEALGKPAESFDVVLVQLVNLLKNGEQIAMSTRAGKFETLADVLTEVGVDAARFMFLSRKSDSPLDFDMELVKQRTMENPVYYVQYAHARIKALFRKAEEKNFELQEIASPKYHAMLNDNDALSLLRRIAAWEEVACSAAKTLSPHHISHFLLDLAGATHSYYANNPILKTEDKDLILSRMSMLDAVRQVLANGLELLGVTAPESM</sequence>
<dbReference type="InterPro" id="IPR009080">
    <property type="entry name" value="tRNAsynth_Ia_anticodon-bd"/>
</dbReference>
<dbReference type="SMART" id="SM00836">
    <property type="entry name" value="DALR_1"/>
    <property type="match status" value="1"/>
</dbReference>
<keyword evidence="9 11" id="KW-0030">Aminoacyl-tRNA synthetase</keyword>
<dbReference type="FunFam" id="3.40.50.620:FF:000062">
    <property type="entry name" value="Arginine--tRNA ligase"/>
    <property type="match status" value="1"/>
</dbReference>
<feature type="domain" description="Arginyl tRNA synthetase N-terminal" evidence="14">
    <location>
        <begin position="18"/>
        <end position="105"/>
    </location>
</feature>
<keyword evidence="5 11" id="KW-0436">Ligase</keyword>
<keyword evidence="7 11" id="KW-0067">ATP-binding</keyword>
<dbReference type="EMBL" id="FRDI01000007">
    <property type="protein sequence ID" value="SHN66216.1"/>
    <property type="molecule type" value="Genomic_DNA"/>
</dbReference>
<feature type="domain" description="DALR anticodon binding" evidence="13">
    <location>
        <begin position="446"/>
        <end position="568"/>
    </location>
</feature>
<proteinExistence type="inferred from homology"/>
<comment type="similarity">
    <text evidence="2 11 12">Belongs to the class-I aminoacyl-tRNA synthetase family.</text>
</comment>
<dbReference type="EC" id="6.1.1.19" evidence="11"/>
<organism evidence="15 16">
    <name type="scientific">Desulfovibrio litoralis DSM 11393</name>
    <dbReference type="NCBI Taxonomy" id="1121455"/>
    <lineage>
        <taxon>Bacteria</taxon>
        <taxon>Pseudomonadati</taxon>
        <taxon>Thermodesulfobacteriota</taxon>
        <taxon>Desulfovibrionia</taxon>
        <taxon>Desulfovibrionales</taxon>
        <taxon>Desulfovibrionaceae</taxon>
        <taxon>Desulfovibrio</taxon>
    </lineage>
</organism>
<dbReference type="STRING" id="1121455.SAMN02745728_01595"/>
<dbReference type="NCBIfam" id="TIGR00456">
    <property type="entry name" value="argS"/>
    <property type="match status" value="1"/>
</dbReference>
<evidence type="ECO:0000256" key="2">
    <source>
        <dbReference type="ARBA" id="ARBA00005594"/>
    </source>
</evidence>
<evidence type="ECO:0000256" key="7">
    <source>
        <dbReference type="ARBA" id="ARBA00022840"/>
    </source>
</evidence>
<dbReference type="GO" id="GO:0004814">
    <property type="term" value="F:arginine-tRNA ligase activity"/>
    <property type="evidence" value="ECO:0007669"/>
    <property type="project" value="UniProtKB-UniRule"/>
</dbReference>
<gene>
    <name evidence="11" type="primary">argS</name>
    <name evidence="15" type="ORF">SAMN02745728_01595</name>
</gene>
<evidence type="ECO:0000256" key="12">
    <source>
        <dbReference type="RuleBase" id="RU363038"/>
    </source>
</evidence>
<dbReference type="InterPro" id="IPR014729">
    <property type="entry name" value="Rossmann-like_a/b/a_fold"/>
</dbReference>
<dbReference type="InterPro" id="IPR001278">
    <property type="entry name" value="Arg-tRNA-ligase"/>
</dbReference>
<keyword evidence="8 11" id="KW-0648">Protein biosynthesis</keyword>
<comment type="catalytic activity">
    <reaction evidence="10 11">
        <text>tRNA(Arg) + L-arginine + ATP = L-arginyl-tRNA(Arg) + AMP + diphosphate</text>
        <dbReference type="Rhea" id="RHEA:20301"/>
        <dbReference type="Rhea" id="RHEA-COMP:9658"/>
        <dbReference type="Rhea" id="RHEA-COMP:9673"/>
        <dbReference type="ChEBI" id="CHEBI:30616"/>
        <dbReference type="ChEBI" id="CHEBI:32682"/>
        <dbReference type="ChEBI" id="CHEBI:33019"/>
        <dbReference type="ChEBI" id="CHEBI:78442"/>
        <dbReference type="ChEBI" id="CHEBI:78513"/>
        <dbReference type="ChEBI" id="CHEBI:456215"/>
        <dbReference type="EC" id="6.1.1.19"/>
    </reaction>
</comment>
<name>A0A1M7T684_9BACT</name>
<comment type="subcellular location">
    <subcellularLocation>
        <location evidence="1 11">Cytoplasm</location>
    </subcellularLocation>
</comment>
<dbReference type="Pfam" id="PF00750">
    <property type="entry name" value="tRNA-synt_1d"/>
    <property type="match status" value="1"/>
</dbReference>
<dbReference type="InterPro" id="IPR036695">
    <property type="entry name" value="Arg-tRNA-synth_N_sf"/>
</dbReference>
<accession>A0A1M7T684</accession>
<evidence type="ECO:0000256" key="5">
    <source>
        <dbReference type="ARBA" id="ARBA00022598"/>
    </source>
</evidence>
<evidence type="ECO:0000256" key="10">
    <source>
        <dbReference type="ARBA" id="ARBA00049339"/>
    </source>
</evidence>
<evidence type="ECO:0000256" key="8">
    <source>
        <dbReference type="ARBA" id="ARBA00022917"/>
    </source>
</evidence>
<evidence type="ECO:0000256" key="1">
    <source>
        <dbReference type="ARBA" id="ARBA00004496"/>
    </source>
</evidence>
<reference evidence="15 16" key="1">
    <citation type="submission" date="2016-12" db="EMBL/GenBank/DDBJ databases">
        <authorList>
            <person name="Song W.-J."/>
            <person name="Kurnit D.M."/>
        </authorList>
    </citation>
    <scope>NUCLEOTIDE SEQUENCE [LARGE SCALE GENOMIC DNA]</scope>
    <source>
        <strain evidence="15 16">DSM 11393</strain>
    </source>
</reference>
<dbReference type="InterPro" id="IPR035684">
    <property type="entry name" value="ArgRS_core"/>
</dbReference>
<dbReference type="PANTHER" id="PTHR11956:SF5">
    <property type="entry name" value="ARGININE--TRNA LIGASE, CYTOPLASMIC"/>
    <property type="match status" value="1"/>
</dbReference>
<dbReference type="Pfam" id="PF03485">
    <property type="entry name" value="Arg_tRNA_synt_N"/>
    <property type="match status" value="1"/>
</dbReference>
<dbReference type="Gene3D" id="3.30.1360.70">
    <property type="entry name" value="Arginyl tRNA synthetase N-terminal domain"/>
    <property type="match status" value="1"/>
</dbReference>
<evidence type="ECO:0000259" key="13">
    <source>
        <dbReference type="SMART" id="SM00836"/>
    </source>
</evidence>
<dbReference type="FunFam" id="1.10.730.10:FF:000008">
    <property type="entry name" value="Arginine--tRNA ligase"/>
    <property type="match status" value="1"/>
</dbReference>
<dbReference type="GO" id="GO:0005737">
    <property type="term" value="C:cytoplasm"/>
    <property type="evidence" value="ECO:0007669"/>
    <property type="project" value="UniProtKB-SubCell"/>
</dbReference>
<feature type="short sequence motif" description="'HIGH' region" evidence="11">
    <location>
        <begin position="142"/>
        <end position="152"/>
    </location>
</feature>
<keyword evidence="4 11" id="KW-0963">Cytoplasm</keyword>
<dbReference type="SUPFAM" id="SSF52374">
    <property type="entry name" value="Nucleotidylyl transferase"/>
    <property type="match status" value="1"/>
</dbReference>